<keyword evidence="1" id="KW-0812">Transmembrane</keyword>
<sequence length="113" mass="12648">MSRARWFCGAHLHRAGHLLPTGDGPRRPPPHATTAPVPGLSAVGLFFFFSLLLLPVAAAHVPMANNVCPPRPTRMRAVVQSKKKKKARQPADGRVFLFFSSFTKRKRMFWKCL</sequence>
<accession>A0A811BRN2</accession>
<keyword evidence="1" id="KW-1133">Transmembrane helix</keyword>
<protein>
    <submittedName>
        <fullName evidence="2">Uncharacterized protein</fullName>
    </submittedName>
</protein>
<evidence type="ECO:0000256" key="1">
    <source>
        <dbReference type="SAM" id="Phobius"/>
    </source>
</evidence>
<keyword evidence="1" id="KW-0472">Membrane</keyword>
<dbReference type="EMBL" id="LC625835">
    <property type="protein sequence ID" value="BCU03706.1"/>
    <property type="molecule type" value="Genomic_DNA"/>
</dbReference>
<feature type="transmembrane region" description="Helical" evidence="1">
    <location>
        <begin position="39"/>
        <end position="61"/>
    </location>
</feature>
<reference evidence="2" key="1">
    <citation type="submission" date="2021-04" db="EMBL/GenBank/DDBJ databases">
        <title>Draft Genome Sequence of Pandoravirus japonicus, Isolated from the Sabaishi River of Niigata, Japan.</title>
        <authorList>
            <person name="Hosokawa N."/>
            <person name="Takahashi H."/>
            <person name="Aoki K."/>
            <person name="Takemura M."/>
        </authorList>
    </citation>
    <scope>NUCLEOTIDE SEQUENCE</scope>
</reference>
<evidence type="ECO:0000313" key="3">
    <source>
        <dbReference type="Proteomes" id="UP001253637"/>
    </source>
</evidence>
<proteinExistence type="predicted"/>
<dbReference type="Proteomes" id="UP001253637">
    <property type="component" value="Segment"/>
</dbReference>
<name>A0A811BRN2_9VIRU</name>
<organism evidence="2 3">
    <name type="scientific">Pandoravirus japonicus</name>
    <dbReference type="NCBI Taxonomy" id="2823154"/>
    <lineage>
        <taxon>Viruses</taxon>
        <taxon>Pandoravirus</taxon>
    </lineage>
</organism>
<evidence type="ECO:0000313" key="2">
    <source>
        <dbReference type="EMBL" id="BCU03706.1"/>
    </source>
</evidence>